<evidence type="ECO:0000259" key="1">
    <source>
        <dbReference type="Pfam" id="PF06259"/>
    </source>
</evidence>
<dbReference type="InterPro" id="IPR029058">
    <property type="entry name" value="AB_hydrolase_fold"/>
</dbReference>
<dbReference type="InterPro" id="IPR010427">
    <property type="entry name" value="DUF1023"/>
</dbReference>
<keyword evidence="3" id="KW-1185">Reference proteome</keyword>
<evidence type="ECO:0000313" key="3">
    <source>
        <dbReference type="Proteomes" id="UP001500979"/>
    </source>
</evidence>
<comment type="caution">
    <text evidence="2">The sequence shown here is derived from an EMBL/GenBank/DDBJ whole genome shotgun (WGS) entry which is preliminary data.</text>
</comment>
<sequence length="561" mass="60524">MVSLADVRRWEPAALEEIFRTLGKRRDELVGLEDELDGVKNPPDWEGEAAGPAAKRHAGLTRSMRELIAEVSSVRTAVGNASDDVEAIRRRLAETESTAEAHGFQITAEGGVRDAHPPEDVPEDEVEQVRQQRLQVRDRLVEDVRKILIDAKRTDAELAEVLDSADKDRIEPGKGDSLASAANTTEVQALAASVRPPEGGSPEDNARWWKSLPEDQREALRQNPPAWLGNRDGIPAEIRDRANRARMGDERAALTAKKAELEQGGVSDDEKEELAGVEAKIKSVDAVQKMLDRGDRQLMLLDTGGERAKAAVAVGNVDTADHVAVFTPGFNTTVDGSLNADKQMDELRRQAQYESDRYGEGGEVAAVTWVGTEFPQWSEIADPDRSVASSEPAEKGGQKLGDFYKGINASREDDPHLTALGHSYGSTMTGYGLQQDGHGVDDAVLFGSPGAGTGDVQDLGLPEGHAYRIEARDDKVADLARFGGDPSHLDGMTGLSAKDSEVGGRKLAEVTGHSSYFTPDSTSQYNMSTVVAGLPDRAVRDDGRGFGDVISWPVSKISGLF</sequence>
<keyword evidence="2" id="KW-0378">Hydrolase</keyword>
<evidence type="ECO:0000313" key="2">
    <source>
        <dbReference type="EMBL" id="GAA2811729.1"/>
    </source>
</evidence>
<name>A0ABN3VJL9_9PSEU</name>
<reference evidence="2 3" key="1">
    <citation type="journal article" date="2019" name="Int. J. Syst. Evol. Microbiol.">
        <title>The Global Catalogue of Microorganisms (GCM) 10K type strain sequencing project: providing services to taxonomists for standard genome sequencing and annotation.</title>
        <authorList>
            <consortium name="The Broad Institute Genomics Platform"/>
            <consortium name="The Broad Institute Genome Sequencing Center for Infectious Disease"/>
            <person name="Wu L."/>
            <person name="Ma J."/>
        </authorList>
    </citation>
    <scope>NUCLEOTIDE SEQUENCE [LARGE SCALE GENOMIC DNA]</scope>
    <source>
        <strain evidence="2 3">JCM 9383</strain>
    </source>
</reference>
<dbReference type="EMBL" id="BAAAUX010000023">
    <property type="protein sequence ID" value="GAA2811729.1"/>
    <property type="molecule type" value="Genomic_DNA"/>
</dbReference>
<feature type="domain" description="DUF1023" evidence="1">
    <location>
        <begin position="307"/>
        <end position="482"/>
    </location>
</feature>
<organism evidence="2 3">
    <name type="scientific">Saccharopolyspora taberi</name>
    <dbReference type="NCBI Taxonomy" id="60895"/>
    <lineage>
        <taxon>Bacteria</taxon>
        <taxon>Bacillati</taxon>
        <taxon>Actinomycetota</taxon>
        <taxon>Actinomycetes</taxon>
        <taxon>Pseudonocardiales</taxon>
        <taxon>Pseudonocardiaceae</taxon>
        <taxon>Saccharopolyspora</taxon>
    </lineage>
</organism>
<protein>
    <submittedName>
        <fullName evidence="2">Alpha/beta hydrolase</fullName>
    </submittedName>
</protein>
<dbReference type="Proteomes" id="UP001500979">
    <property type="component" value="Unassembled WGS sequence"/>
</dbReference>
<accession>A0ABN3VJL9</accession>
<proteinExistence type="predicted"/>
<dbReference type="SUPFAM" id="SSF53474">
    <property type="entry name" value="alpha/beta-Hydrolases"/>
    <property type="match status" value="1"/>
</dbReference>
<gene>
    <name evidence="2" type="ORF">GCM10010470_53950</name>
</gene>
<dbReference type="Pfam" id="PF06259">
    <property type="entry name" value="Abhydrolase_8"/>
    <property type="match status" value="1"/>
</dbReference>
<dbReference type="GO" id="GO:0016787">
    <property type="term" value="F:hydrolase activity"/>
    <property type="evidence" value="ECO:0007669"/>
    <property type="project" value="UniProtKB-KW"/>
</dbReference>
<dbReference type="RefSeq" id="WP_344684388.1">
    <property type="nucleotide sequence ID" value="NZ_BAAAUX010000023.1"/>
</dbReference>